<evidence type="ECO:0000256" key="8">
    <source>
        <dbReference type="ARBA" id="ARBA00022741"/>
    </source>
</evidence>
<comment type="catalytic activity">
    <reaction evidence="11">
        <text>gamma-L-glutamyl-L-cysteine + glycine + ATP = glutathione + ADP + phosphate + H(+)</text>
        <dbReference type="Rhea" id="RHEA:13557"/>
        <dbReference type="ChEBI" id="CHEBI:15378"/>
        <dbReference type="ChEBI" id="CHEBI:30616"/>
        <dbReference type="ChEBI" id="CHEBI:43474"/>
        <dbReference type="ChEBI" id="CHEBI:57305"/>
        <dbReference type="ChEBI" id="CHEBI:57925"/>
        <dbReference type="ChEBI" id="CHEBI:58173"/>
        <dbReference type="ChEBI" id="CHEBI:456216"/>
        <dbReference type="EC" id="6.3.2.3"/>
    </reaction>
    <physiologicalReaction direction="left-to-right" evidence="11">
        <dbReference type="Rhea" id="RHEA:13558"/>
    </physiologicalReaction>
</comment>
<evidence type="ECO:0000256" key="6">
    <source>
        <dbReference type="ARBA" id="ARBA00022684"/>
    </source>
</evidence>
<evidence type="ECO:0000256" key="1">
    <source>
        <dbReference type="ARBA" id="ARBA00004965"/>
    </source>
</evidence>
<dbReference type="OrthoDB" id="2020073at2759"/>
<comment type="similarity">
    <text evidence="2 12">Belongs to the eukaryotic GSH synthase family.</text>
</comment>
<dbReference type="SUPFAM" id="SSF52440">
    <property type="entry name" value="PreATP-grasp domain"/>
    <property type="match status" value="1"/>
</dbReference>
<dbReference type="GO" id="GO:0005524">
    <property type="term" value="F:ATP binding"/>
    <property type="evidence" value="ECO:0007669"/>
    <property type="project" value="UniProtKB-UniRule"/>
</dbReference>
<evidence type="ECO:0000256" key="11">
    <source>
        <dbReference type="ARBA" id="ARBA00048871"/>
    </source>
</evidence>
<dbReference type="Proteomes" id="UP000580250">
    <property type="component" value="Unassembled WGS sequence"/>
</dbReference>
<dbReference type="PANTHER" id="PTHR11130">
    <property type="entry name" value="GLUTATHIONE SYNTHETASE"/>
    <property type="match status" value="1"/>
</dbReference>
<gene>
    <name evidence="15" type="ORF">MENT_LOCUS44481</name>
</gene>
<dbReference type="Gene3D" id="3.30.1490.50">
    <property type="match status" value="1"/>
</dbReference>
<dbReference type="GO" id="GO:0000287">
    <property type="term" value="F:magnesium ion binding"/>
    <property type="evidence" value="ECO:0007669"/>
    <property type="project" value="UniProtKB-UniRule"/>
</dbReference>
<reference evidence="15 16" key="1">
    <citation type="submission" date="2020-08" db="EMBL/GenBank/DDBJ databases">
        <authorList>
            <person name="Koutsovoulos G."/>
            <person name="Danchin GJ E."/>
        </authorList>
    </citation>
    <scope>NUCLEOTIDE SEQUENCE [LARGE SCALE GENOMIC DNA]</scope>
</reference>
<feature type="binding site" evidence="13">
    <location>
        <begin position="427"/>
        <end position="436"/>
    </location>
    <ligand>
        <name>ATP</name>
        <dbReference type="ChEBI" id="CHEBI:30616"/>
    </ligand>
</feature>
<dbReference type="UniPathway" id="UPA00142">
    <property type="reaction ID" value="UER00210"/>
</dbReference>
<name>A0A6V7WX46_MELEN</name>
<dbReference type="InterPro" id="IPR014042">
    <property type="entry name" value="Glutathione_synthase_a-hlx"/>
</dbReference>
<feature type="binding site" evidence="13">
    <location>
        <position position="517"/>
    </location>
    <ligand>
        <name>ATP</name>
        <dbReference type="ChEBI" id="CHEBI:30616"/>
    </ligand>
</feature>
<evidence type="ECO:0000256" key="13">
    <source>
        <dbReference type="PIRSR" id="PIRSR001558-1"/>
    </source>
</evidence>
<evidence type="ECO:0000256" key="5">
    <source>
        <dbReference type="ARBA" id="ARBA00022598"/>
    </source>
</evidence>
<sequence length="546" mass="62193">MASSSSSHFSSSQFYNLKSINTKEKQKVNMPQQLINNNNQNNINGTIVSPKNYVLEAVPDEQTLAELSCYAIDYSHTIGNVALWNDRKDCHDLSVTPPIALMPSPFPAELFEKAKAVQETLSELYFRISLDHDFLVDAYRDVVKADKWIAKQIELMEMVKKDGIRQNISVQLQRADYMSHWDEQQHKMELKNVEVNIGQVGGPGCATLMSKLHKRMIEKVGNLRYGQPLSSTVNGKLPENCPRKGMAEAMLHAWKLFGDKNAVIVFMNQPELFPVCHFEQLQFIQFELEDLARKEGIYINVVRMSIKETTQRLCLNESDYIMYADGRKVALIHMAYGYLPEHFPSEKEWNIRYDMERSKTILSPNIRLSLSGTKKIQQVLAKPGVIERFLPGQTEKIALLRSTFTGLWGLEEDNDEIRACPKKYVMKAQLGAGKGNYFDDQMANMLSRMSIKERGAYILQQKIWPVVAKNYMKRPFEKPTLEDIVSEVGIYGTFIGNQENGGKVLWNRVEGYLVRSKAHNVNQGGVSEGGGVVDSLILFPENELKY</sequence>
<feature type="binding site" evidence="13">
    <location>
        <position position="487"/>
    </location>
    <ligand>
        <name>ATP</name>
        <dbReference type="ChEBI" id="CHEBI:30616"/>
    </ligand>
</feature>
<feature type="binding site" evidence="13">
    <location>
        <position position="515"/>
    </location>
    <ligand>
        <name>substrate</name>
    </ligand>
</feature>
<dbReference type="InterPro" id="IPR014049">
    <property type="entry name" value="Glutathione_synthase_N_euk"/>
</dbReference>
<keyword evidence="10 12" id="KW-0460">Magnesium</keyword>
<protein>
    <recommendedName>
        <fullName evidence="4 12">Glutathione synthetase</fullName>
        <shortName evidence="12">GSH-S</shortName>
        <ecNumber evidence="3 12">6.3.2.3</ecNumber>
    </recommendedName>
</protein>
<evidence type="ECO:0000256" key="12">
    <source>
        <dbReference type="PIRNR" id="PIRNR001558"/>
    </source>
</evidence>
<accession>A0A6V7WX46</accession>
<comment type="caution">
    <text evidence="15">The sequence shown here is derived from an EMBL/GenBank/DDBJ whole genome shotgun (WGS) entry which is preliminary data.</text>
</comment>
<comment type="cofactor">
    <cofactor evidence="12">
        <name>Mg(2+)</name>
        <dbReference type="ChEBI" id="CHEBI:18420"/>
    </cofactor>
    <text evidence="12">Binds 1 Mg(2+) ion per subunit.</text>
</comment>
<evidence type="ECO:0000256" key="3">
    <source>
        <dbReference type="ARBA" id="ARBA00012214"/>
    </source>
</evidence>
<dbReference type="EC" id="6.3.2.3" evidence="3 12"/>
<evidence type="ECO:0000256" key="2">
    <source>
        <dbReference type="ARBA" id="ARBA00010385"/>
    </source>
</evidence>
<dbReference type="EMBL" id="CAJEWN010000890">
    <property type="protein sequence ID" value="CAD2191639.1"/>
    <property type="molecule type" value="Genomic_DNA"/>
</dbReference>
<evidence type="ECO:0000256" key="4">
    <source>
        <dbReference type="ARBA" id="ARBA00020821"/>
    </source>
</evidence>
<keyword evidence="7 12" id="KW-0479">Metal-binding</keyword>
<feature type="binding site" evidence="13">
    <location>
        <position position="374"/>
    </location>
    <ligand>
        <name>ATP</name>
        <dbReference type="ChEBI" id="CHEBI:30616"/>
    </ligand>
</feature>
<proteinExistence type="inferred from homology"/>
<evidence type="ECO:0000259" key="14">
    <source>
        <dbReference type="Pfam" id="PF03199"/>
    </source>
</evidence>
<comment type="pathway">
    <text evidence="1 12">Sulfur metabolism; glutathione biosynthesis; glutathione from L-cysteine and L-glutamate: step 2/2.</text>
</comment>
<dbReference type="Gene3D" id="3.30.1490.80">
    <property type="match status" value="1"/>
</dbReference>
<keyword evidence="8 12" id="KW-0547">Nucleotide-binding</keyword>
<dbReference type="PIRSF" id="PIRSF001558">
    <property type="entry name" value="GSHase"/>
    <property type="match status" value="1"/>
</dbReference>
<dbReference type="Pfam" id="PF03199">
    <property type="entry name" value="GSH_synthase"/>
    <property type="match status" value="1"/>
</dbReference>
<dbReference type="AlphaFoldDB" id="A0A6V7WX46"/>
<dbReference type="Pfam" id="PF03917">
    <property type="entry name" value="GSH_synth_ATP"/>
    <property type="match status" value="1"/>
</dbReference>
<keyword evidence="9 12" id="KW-0067">ATP-binding</keyword>
<dbReference type="PANTHER" id="PTHR11130:SF0">
    <property type="entry name" value="GLUTATHIONE SYNTHETASE"/>
    <property type="match status" value="1"/>
</dbReference>
<dbReference type="GO" id="GO:0005829">
    <property type="term" value="C:cytosol"/>
    <property type="evidence" value="ECO:0007669"/>
    <property type="project" value="TreeGrafter"/>
</dbReference>
<feature type="domain" description="Glutathione synthase substrate-binding" evidence="14">
    <location>
        <begin position="287"/>
        <end position="370"/>
    </location>
</feature>
<dbReference type="InterPro" id="IPR016185">
    <property type="entry name" value="PreATP-grasp_dom_sf"/>
</dbReference>
<dbReference type="InterPro" id="IPR037013">
    <property type="entry name" value="GSH-S_sub-bd_sf"/>
</dbReference>
<dbReference type="Gene3D" id="1.10.1080.10">
    <property type="entry name" value="Glutathione Synthetase, Chain A, domain 3"/>
    <property type="match status" value="1"/>
</dbReference>
<dbReference type="Gene3D" id="3.30.470.20">
    <property type="entry name" value="ATP-grasp fold, B domain"/>
    <property type="match status" value="1"/>
</dbReference>
<evidence type="ECO:0000256" key="7">
    <source>
        <dbReference type="ARBA" id="ARBA00022723"/>
    </source>
</evidence>
<dbReference type="InterPro" id="IPR014709">
    <property type="entry name" value="Glutathione_synthase_C_euk"/>
</dbReference>
<evidence type="ECO:0000256" key="9">
    <source>
        <dbReference type="ARBA" id="ARBA00022840"/>
    </source>
</evidence>
<dbReference type="InterPro" id="IPR005615">
    <property type="entry name" value="Glutathione_synthase"/>
</dbReference>
<organism evidence="15 16">
    <name type="scientific">Meloidogyne enterolobii</name>
    <name type="common">Root-knot nematode worm</name>
    <name type="synonym">Meloidogyne mayaguensis</name>
    <dbReference type="NCBI Taxonomy" id="390850"/>
    <lineage>
        <taxon>Eukaryota</taxon>
        <taxon>Metazoa</taxon>
        <taxon>Ecdysozoa</taxon>
        <taxon>Nematoda</taxon>
        <taxon>Chromadorea</taxon>
        <taxon>Rhabditida</taxon>
        <taxon>Tylenchina</taxon>
        <taxon>Tylenchomorpha</taxon>
        <taxon>Tylenchoidea</taxon>
        <taxon>Meloidogynidae</taxon>
        <taxon>Meloidogyninae</taxon>
        <taxon>Meloidogyne</taxon>
    </lineage>
</organism>
<dbReference type="Gene3D" id="3.40.50.1760">
    <property type="entry name" value="Glutathione synthase, substrate-binding domain superfamily, eukaryotic"/>
    <property type="match status" value="1"/>
</dbReference>
<evidence type="ECO:0000313" key="15">
    <source>
        <dbReference type="EMBL" id="CAD2191639.1"/>
    </source>
</evidence>
<evidence type="ECO:0000256" key="10">
    <source>
        <dbReference type="ARBA" id="ARBA00022842"/>
    </source>
</evidence>
<dbReference type="InterPro" id="IPR004887">
    <property type="entry name" value="GSH_synth_subst-bd"/>
</dbReference>
<evidence type="ECO:0000313" key="16">
    <source>
        <dbReference type="Proteomes" id="UP000580250"/>
    </source>
</evidence>
<keyword evidence="6 12" id="KW-0317">Glutathione biosynthesis</keyword>
<dbReference type="GO" id="GO:0004363">
    <property type="term" value="F:glutathione synthase activity"/>
    <property type="evidence" value="ECO:0007669"/>
    <property type="project" value="UniProtKB-UniRule"/>
</dbReference>
<dbReference type="SUPFAM" id="SSF56059">
    <property type="entry name" value="Glutathione synthetase ATP-binding domain-like"/>
    <property type="match status" value="1"/>
</dbReference>
<keyword evidence="5 12" id="KW-0436">Ligase</keyword>
<dbReference type="GO" id="GO:0043295">
    <property type="term" value="F:glutathione binding"/>
    <property type="evidence" value="ECO:0007669"/>
    <property type="project" value="UniProtKB-UniRule"/>
</dbReference>